<sequence>MGATISSAHTGAVTEDNPIITMHMAIVDRMSIHQPLSEFNDPAMTALSCPASRLRVPKRGRQI</sequence>
<accession>A0A330L6D2</accession>
<organism evidence="1 2">
    <name type="scientific">Nitrospira lenta</name>
    <dbReference type="NCBI Taxonomy" id="1436998"/>
    <lineage>
        <taxon>Bacteria</taxon>
        <taxon>Pseudomonadati</taxon>
        <taxon>Nitrospirota</taxon>
        <taxon>Nitrospiria</taxon>
        <taxon>Nitrospirales</taxon>
        <taxon>Nitrospiraceae</taxon>
        <taxon>Nitrospira</taxon>
    </lineage>
</organism>
<dbReference type="AlphaFoldDB" id="A0A330L6D2"/>
<proteinExistence type="predicted"/>
<dbReference type="Proteomes" id="UP000248168">
    <property type="component" value="Unassembled WGS sequence"/>
</dbReference>
<evidence type="ECO:0000313" key="2">
    <source>
        <dbReference type="Proteomes" id="UP000248168"/>
    </source>
</evidence>
<name>A0A330L6D2_9BACT</name>
<dbReference type="InParanoid" id="A0A330L6D2"/>
<keyword evidence="2" id="KW-1185">Reference proteome</keyword>
<gene>
    <name evidence="1" type="ORF">NITLEN_20135</name>
</gene>
<protein>
    <submittedName>
        <fullName evidence="1">Uncharacterized protein</fullName>
    </submittedName>
</protein>
<dbReference type="EMBL" id="OUNR01000012">
    <property type="protein sequence ID" value="SPP64495.1"/>
    <property type="molecule type" value="Genomic_DNA"/>
</dbReference>
<evidence type="ECO:0000313" key="1">
    <source>
        <dbReference type="EMBL" id="SPP64495.1"/>
    </source>
</evidence>
<reference evidence="2" key="1">
    <citation type="submission" date="2018-04" db="EMBL/GenBank/DDBJ databases">
        <authorList>
            <person name="Lucker S."/>
            <person name="Sakoula D."/>
        </authorList>
    </citation>
    <scope>NUCLEOTIDE SEQUENCE [LARGE SCALE GENOMIC DNA]</scope>
</reference>